<protein>
    <recommendedName>
        <fullName evidence="3">Neprosin PEP catalytic domain-containing protein</fullName>
    </recommendedName>
</protein>
<feature type="signal peptide" evidence="2">
    <location>
        <begin position="1"/>
        <end position="20"/>
    </location>
</feature>
<reference evidence="4 5" key="1">
    <citation type="submission" date="2021-05" db="EMBL/GenBank/DDBJ databases">
        <title>Genome Assembly of Synthetic Allotetraploid Brassica napus Reveals Homoeologous Exchanges between Subgenomes.</title>
        <authorList>
            <person name="Davis J.T."/>
        </authorList>
    </citation>
    <scope>NUCLEOTIDE SEQUENCE [LARGE SCALE GENOMIC DNA]</scope>
    <source>
        <strain evidence="5">cv. Da-Ae</strain>
        <tissue evidence="4">Seedling</tissue>
    </source>
</reference>
<name>A0ABQ8A4H9_BRANA</name>
<dbReference type="Pfam" id="PF03080">
    <property type="entry name" value="Neprosin"/>
    <property type="match status" value="2"/>
</dbReference>
<evidence type="ECO:0000313" key="5">
    <source>
        <dbReference type="Proteomes" id="UP000824890"/>
    </source>
</evidence>
<dbReference type="PANTHER" id="PTHR48152">
    <property type="entry name" value="F1C9.34 PROTEIN"/>
    <property type="match status" value="1"/>
</dbReference>
<feature type="chain" id="PRO_5045161889" description="Neprosin PEP catalytic domain-containing protein" evidence="2">
    <location>
        <begin position="21"/>
        <end position="1269"/>
    </location>
</feature>
<dbReference type="InterPro" id="IPR009291">
    <property type="entry name" value="Vps62"/>
</dbReference>
<evidence type="ECO:0000259" key="3">
    <source>
        <dbReference type="PROSITE" id="PS52045"/>
    </source>
</evidence>
<evidence type="ECO:0000256" key="2">
    <source>
        <dbReference type="SAM" id="SignalP"/>
    </source>
</evidence>
<comment type="caution">
    <text evidence="4">The sequence shown here is derived from an EMBL/GenBank/DDBJ whole genome shotgun (WGS) entry which is preliminary data.</text>
</comment>
<proteinExistence type="predicted"/>
<dbReference type="InterPro" id="IPR004314">
    <property type="entry name" value="Neprosin"/>
</dbReference>
<dbReference type="PROSITE" id="PS52045">
    <property type="entry name" value="NEPROSIN_PEP_CD"/>
    <property type="match status" value="2"/>
</dbReference>
<dbReference type="Pfam" id="PF14365">
    <property type="entry name" value="Neprosin_AP"/>
    <property type="match status" value="2"/>
</dbReference>
<evidence type="ECO:0000313" key="4">
    <source>
        <dbReference type="EMBL" id="KAH0887403.1"/>
    </source>
</evidence>
<feature type="domain" description="Neprosin PEP catalytic" evidence="3">
    <location>
        <begin position="538"/>
        <end position="774"/>
    </location>
</feature>
<organism evidence="4 5">
    <name type="scientific">Brassica napus</name>
    <name type="common">Rape</name>
    <dbReference type="NCBI Taxonomy" id="3708"/>
    <lineage>
        <taxon>Eukaryota</taxon>
        <taxon>Viridiplantae</taxon>
        <taxon>Streptophyta</taxon>
        <taxon>Embryophyta</taxon>
        <taxon>Tracheophyta</taxon>
        <taxon>Spermatophyta</taxon>
        <taxon>Magnoliopsida</taxon>
        <taxon>eudicotyledons</taxon>
        <taxon>Gunneridae</taxon>
        <taxon>Pentapetalae</taxon>
        <taxon>rosids</taxon>
        <taxon>malvids</taxon>
        <taxon>Brassicales</taxon>
        <taxon>Brassicaceae</taxon>
        <taxon>Brassiceae</taxon>
        <taxon>Brassica</taxon>
    </lineage>
</organism>
<keyword evidence="2" id="KW-0732">Signal</keyword>
<sequence>MAVNFKRVSFLLALVMTVAAILTPSVISGENGFSDLQIHKHLKRLNKPPLKSIKSPDGDVIDCVPITDQPALAHPLLINHTVQMRPSFNPESVFSESKVSSESNDITQLWHVNGKCPEDTVPIRRTRKQDLYRASSVEKFGMKSQKSIPKPKSYEPASVLTQNGHQHAIMYVEDGVFYGAKAKINVWNPDVEMPNEFSLAQIWVLGGNFNSDLNSIEAGWQVSPQLYGDTRTRLFTYWTSDAYQGTGCYNLLCSGFVQINREIAMGGSISPLSGYGNSQYDITILIWKDPKEGHWWLQFGEKYIIGYWPASLFSYLSESASMIEWGGEVVNSQSEEGKHTTTQMGSGRFAEEGWGKASYFKNVQVVDGSNELRNPENLQVFTDQENCYNVKSGDGGSWGSHFYYGGPALTVITTIISPCVYGKEFSDHPDVKVQRRLKQLNIPALKSIKSEDGDIIDCVPITLQPAFDHPLLKTHTIQMRPSFIPKVNSTYTKKEPKAITQIWLKNGECPENTVAIRRTEKEDILRGKSIESFGKKIHDQSNAGGHEVALMNSLGNYYGTQFVMNIWRPEVEVPNECSLAQTWLGSGYDYELSTIEVYPGKYGDNKVRLFVYWTSDGYGATGCYNTDCSGFVQRSKRVDPTVRSHNTTELNTSSPYLFGRVGEELVGYWPGSLFTSLKDKAEEVYWGGGIANEMTGGRHTTTTMGSGHFAGEWYKKASYFRKVMTVDGANTLREAENLHPTTDNDNCYSVKEGQSGSSYWGTHFFYGGPGRNANQVSTFNKVWSTYEGGPDNLGATFFEPSSVPSGFSILGYYAQPNNHQLFGWVLTARDLSSNTLKSPLDYTLVAKTESLKIKQDGPGYIWQPVPPDGYQAVGLLVTTTSQKPPLDKLRCVRSDLTEQCEADTWIWGTNGGNVSNLRPNIRGTQATGVCVGTFTWQPQNSSPPSLSCLKNTKLNFSTMPNGSQIGVLFNTYSPLIYLHPDEEYLPSSVNWYFSNGALLYKQGQESNPNPIESNGTNLPQGGSNDGSYWLDLPIDKKAKERVKKGDLQNTKAYLHIKPMLGATFTDIAIWLFYPFNGPARAKVKFINLPLGRIGEHIGDWEHVTLRISNFTGELWRVFLSQHSGGVWLDACDLEFQGGGSNKPVAYASLHGHAMYAKPGLVLQGDDDVGIRNDTAKSKKVVDTGLGYEVVAAEYEGGGVVEPPWLNYYRKWGPKIDYSVDDDVKRVARLLPGALKKAFVNFAKKIPDEVYGEDGPTGPKLKGNWAGDEK</sequence>
<gene>
    <name evidence="4" type="ORF">HID58_063499</name>
</gene>
<accession>A0ABQ8A4H9</accession>
<evidence type="ECO:0000256" key="1">
    <source>
        <dbReference type="SAM" id="MobiDB-lite"/>
    </source>
</evidence>
<dbReference type="InterPro" id="IPR025521">
    <property type="entry name" value="Neprosin_propep"/>
</dbReference>
<dbReference type="Pfam" id="PF06101">
    <property type="entry name" value="Vps62"/>
    <property type="match status" value="1"/>
</dbReference>
<dbReference type="PANTHER" id="PTHR48152:SF3">
    <property type="entry name" value="DUF946 FAMILY PROTEIN (DUF946)"/>
    <property type="match status" value="1"/>
</dbReference>
<feature type="domain" description="Neprosin PEP catalytic" evidence="3">
    <location>
        <begin position="159"/>
        <end position="412"/>
    </location>
</feature>
<dbReference type="Gene3D" id="3.90.1320.10">
    <property type="entry name" value="Outer-capsid protein sigma 3, large lobe"/>
    <property type="match status" value="2"/>
</dbReference>
<dbReference type="EMBL" id="JAGKQM010000014">
    <property type="protein sequence ID" value="KAH0887403.1"/>
    <property type="molecule type" value="Genomic_DNA"/>
</dbReference>
<feature type="region of interest" description="Disordered" evidence="1">
    <location>
        <begin position="1004"/>
        <end position="1023"/>
    </location>
</feature>
<keyword evidence="5" id="KW-1185">Reference proteome</keyword>
<dbReference type="Proteomes" id="UP000824890">
    <property type="component" value="Unassembled WGS sequence"/>
</dbReference>